<dbReference type="Gene3D" id="3.30.310.50">
    <property type="entry name" value="Alpha-D-phosphohexomutase, C-terminal domain"/>
    <property type="match status" value="1"/>
</dbReference>
<feature type="domain" description="Alpha-D-phosphohexomutase alpha/beta/alpha" evidence="10">
    <location>
        <begin position="172"/>
        <end position="269"/>
    </location>
</feature>
<dbReference type="Pfam" id="PF02878">
    <property type="entry name" value="PGM_PMM_I"/>
    <property type="match status" value="1"/>
</dbReference>
<name>A0A2K8U3B9_9GAMM</name>
<dbReference type="InterPro" id="IPR016066">
    <property type="entry name" value="A-D-PHexomutase_CS"/>
</dbReference>
<dbReference type="InterPro" id="IPR005843">
    <property type="entry name" value="A-D-PHexomutase_C"/>
</dbReference>
<evidence type="ECO:0000313" key="12">
    <source>
        <dbReference type="EMBL" id="AUB79909.1"/>
    </source>
</evidence>
<evidence type="ECO:0000256" key="3">
    <source>
        <dbReference type="ARBA" id="ARBA00022553"/>
    </source>
</evidence>
<keyword evidence="3" id="KW-0597">Phosphoprotein</keyword>
<organism evidence="12 13">
    <name type="scientific">Candidatus Thiodictyon syntrophicum</name>
    <dbReference type="NCBI Taxonomy" id="1166950"/>
    <lineage>
        <taxon>Bacteria</taxon>
        <taxon>Pseudomonadati</taxon>
        <taxon>Pseudomonadota</taxon>
        <taxon>Gammaproteobacteria</taxon>
        <taxon>Chromatiales</taxon>
        <taxon>Chromatiaceae</taxon>
        <taxon>Thiodictyon</taxon>
    </lineage>
</organism>
<evidence type="ECO:0000256" key="6">
    <source>
        <dbReference type="ARBA" id="ARBA00023235"/>
    </source>
</evidence>
<dbReference type="GO" id="GO:0009252">
    <property type="term" value="P:peptidoglycan biosynthetic process"/>
    <property type="evidence" value="ECO:0007669"/>
    <property type="project" value="TreeGrafter"/>
</dbReference>
<evidence type="ECO:0000259" key="10">
    <source>
        <dbReference type="Pfam" id="PF02879"/>
    </source>
</evidence>
<dbReference type="Pfam" id="PF02880">
    <property type="entry name" value="PGM_PMM_III"/>
    <property type="match status" value="1"/>
</dbReference>
<sequence>MRIGDLMNESGVGFGTSGARGLAADMTDRVCYAYTLGFLQYLLATGAAAPGCEVGLAGDLRPSTGRILNAAARAALDLGCRPRYFGRIPSPAVAAYGIARGSPSLMVTGSHIPDDRNGIKFNLPTGEVLKADEAGIRAQEVEIPSALFDVGGMLRAGEPPALPPQEPTANDAYVRRYLDFFTAGCLAGLRVGVYEHSSVAREPYRVILEGLGAQVTRLGWSDRFIPVDTEAIRPEDVVLARDWAAGGAFDALVSADGDGDRPLVADETGRWLRGDIAGILCARRLGVRALATPVSSNTAVERCGAFDRVLRTRIGSPYVIEGMGQLRAAGLAPVAGYEANGGFLLETPITWGDRTLAALPTRDAVLVALTILLTAVEQGRPVSALAADLPARFTHSDRIKDFPTALSAARIAALTSGDPARDQAAVAAVFGPAFGPVAALDTTDGLRISFASGEIAHLRPSGNAPELRAYTEAASPERAAQMNAICLDLLAGWRRE</sequence>
<dbReference type="GO" id="GO:0008966">
    <property type="term" value="F:phosphoglucosamine mutase activity"/>
    <property type="evidence" value="ECO:0007669"/>
    <property type="project" value="TreeGrafter"/>
</dbReference>
<reference evidence="12 13" key="1">
    <citation type="submission" date="2017-03" db="EMBL/GenBank/DDBJ databases">
        <title>Complete genome sequence of Candidatus 'Thiodictyon syntrophicum' sp. nov. strain Cad16T, a photolithoautotroph purple sulfur bacterium isolated from an alpine meromictic lake.</title>
        <authorList>
            <person name="Luedin S.M."/>
            <person name="Pothier J.F."/>
            <person name="Danza F."/>
            <person name="Storelli N."/>
            <person name="Wittwer M."/>
            <person name="Tonolla M."/>
        </authorList>
    </citation>
    <scope>NUCLEOTIDE SEQUENCE [LARGE SCALE GENOMIC DNA]</scope>
    <source>
        <strain evidence="12 13">Cad16T</strain>
    </source>
</reference>
<dbReference type="GO" id="GO:0005829">
    <property type="term" value="C:cytosol"/>
    <property type="evidence" value="ECO:0007669"/>
    <property type="project" value="TreeGrafter"/>
</dbReference>
<feature type="domain" description="Alpha-D-phosphohexomutase C-terminal" evidence="8">
    <location>
        <begin position="423"/>
        <end position="483"/>
    </location>
</feature>
<dbReference type="InterPro" id="IPR005846">
    <property type="entry name" value="A-D-PHexomutase_a/b/a-III"/>
</dbReference>
<dbReference type="InterPro" id="IPR050060">
    <property type="entry name" value="Phosphoglucosamine_mutase"/>
</dbReference>
<evidence type="ECO:0000256" key="1">
    <source>
        <dbReference type="ARBA" id="ARBA00001946"/>
    </source>
</evidence>
<keyword evidence="13" id="KW-1185">Reference proteome</keyword>
<proteinExistence type="inferred from homology"/>
<evidence type="ECO:0000259" key="9">
    <source>
        <dbReference type="Pfam" id="PF02878"/>
    </source>
</evidence>
<dbReference type="GO" id="GO:0000287">
    <property type="term" value="F:magnesium ion binding"/>
    <property type="evidence" value="ECO:0007669"/>
    <property type="project" value="InterPro"/>
</dbReference>
<dbReference type="Pfam" id="PF02879">
    <property type="entry name" value="PGM_PMM_II"/>
    <property type="match status" value="1"/>
</dbReference>
<feature type="domain" description="Alpha-D-phosphohexomutase alpha/beta/alpha" evidence="9">
    <location>
        <begin position="13"/>
        <end position="137"/>
    </location>
</feature>
<dbReference type="GO" id="GO:0006048">
    <property type="term" value="P:UDP-N-acetylglucosamine biosynthetic process"/>
    <property type="evidence" value="ECO:0007669"/>
    <property type="project" value="TreeGrafter"/>
</dbReference>
<dbReference type="OrthoDB" id="9803322at2"/>
<dbReference type="PANTHER" id="PTHR42946">
    <property type="entry name" value="PHOSPHOHEXOSE MUTASE"/>
    <property type="match status" value="1"/>
</dbReference>
<dbReference type="InterPro" id="IPR016055">
    <property type="entry name" value="A-D-PHexomutase_a/b/a-I/II/III"/>
</dbReference>
<dbReference type="GO" id="GO:0004615">
    <property type="term" value="F:phosphomannomutase activity"/>
    <property type="evidence" value="ECO:0007669"/>
    <property type="project" value="TreeGrafter"/>
</dbReference>
<dbReference type="SUPFAM" id="SSF55957">
    <property type="entry name" value="Phosphoglucomutase, C-terminal domain"/>
    <property type="match status" value="1"/>
</dbReference>
<dbReference type="RefSeq" id="WP_100917723.1">
    <property type="nucleotide sequence ID" value="NZ_CP020370.1"/>
</dbReference>
<dbReference type="InterPro" id="IPR005845">
    <property type="entry name" value="A-D-PHexomutase_a/b/a-II"/>
</dbReference>
<feature type="domain" description="Alpha-D-phosphohexomutase alpha/beta/alpha" evidence="11">
    <location>
        <begin position="274"/>
        <end position="393"/>
    </location>
</feature>
<keyword evidence="6" id="KW-0413">Isomerase</keyword>
<comment type="similarity">
    <text evidence="2 7">Belongs to the phosphohexose mutase family.</text>
</comment>
<dbReference type="CDD" id="cd03088">
    <property type="entry name" value="ManB"/>
    <property type="match status" value="1"/>
</dbReference>
<evidence type="ECO:0000256" key="7">
    <source>
        <dbReference type="RuleBase" id="RU004326"/>
    </source>
</evidence>
<dbReference type="AlphaFoldDB" id="A0A2K8U3B9"/>
<evidence type="ECO:0000259" key="8">
    <source>
        <dbReference type="Pfam" id="PF00408"/>
    </source>
</evidence>
<evidence type="ECO:0000256" key="5">
    <source>
        <dbReference type="ARBA" id="ARBA00022842"/>
    </source>
</evidence>
<evidence type="ECO:0000313" key="13">
    <source>
        <dbReference type="Proteomes" id="UP000232638"/>
    </source>
</evidence>
<dbReference type="Proteomes" id="UP000232638">
    <property type="component" value="Chromosome"/>
</dbReference>
<protein>
    <submittedName>
        <fullName evidence="12">Phosphomannomutase</fullName>
    </submittedName>
</protein>
<dbReference type="Gene3D" id="3.40.120.10">
    <property type="entry name" value="Alpha-D-Glucose-1,6-Bisphosphate, subunit A, domain 3"/>
    <property type="match status" value="3"/>
</dbReference>
<keyword evidence="5 7" id="KW-0460">Magnesium</keyword>
<comment type="cofactor">
    <cofactor evidence="1">
        <name>Mg(2+)</name>
        <dbReference type="ChEBI" id="CHEBI:18420"/>
    </cofactor>
</comment>
<gene>
    <name evidence="12" type="ORF">THSYN_02320</name>
</gene>
<dbReference type="Pfam" id="PF00408">
    <property type="entry name" value="PGM_PMM_IV"/>
    <property type="match status" value="1"/>
</dbReference>
<dbReference type="EMBL" id="CP020370">
    <property type="protein sequence ID" value="AUB79909.1"/>
    <property type="molecule type" value="Genomic_DNA"/>
</dbReference>
<dbReference type="PROSITE" id="PS00710">
    <property type="entry name" value="PGM_PMM"/>
    <property type="match status" value="1"/>
</dbReference>
<dbReference type="SUPFAM" id="SSF53738">
    <property type="entry name" value="Phosphoglucomutase, first 3 domains"/>
    <property type="match status" value="3"/>
</dbReference>
<dbReference type="GO" id="GO:0005975">
    <property type="term" value="P:carbohydrate metabolic process"/>
    <property type="evidence" value="ECO:0007669"/>
    <property type="project" value="InterPro"/>
</dbReference>
<dbReference type="KEGG" id="tsy:THSYN_02320"/>
<dbReference type="InterPro" id="IPR005844">
    <property type="entry name" value="A-D-PHexomutase_a/b/a-I"/>
</dbReference>
<accession>A0A2K8U3B9</accession>
<evidence type="ECO:0000259" key="11">
    <source>
        <dbReference type="Pfam" id="PF02880"/>
    </source>
</evidence>
<evidence type="ECO:0000256" key="4">
    <source>
        <dbReference type="ARBA" id="ARBA00022723"/>
    </source>
</evidence>
<dbReference type="InterPro" id="IPR036900">
    <property type="entry name" value="A-D-PHexomutase_C_sf"/>
</dbReference>
<evidence type="ECO:0000256" key="2">
    <source>
        <dbReference type="ARBA" id="ARBA00010231"/>
    </source>
</evidence>
<keyword evidence="4 7" id="KW-0479">Metal-binding</keyword>
<dbReference type="PANTHER" id="PTHR42946:SF1">
    <property type="entry name" value="PHOSPHOGLUCOMUTASE (ALPHA-D-GLUCOSE-1,6-BISPHOSPHATE-DEPENDENT)"/>
    <property type="match status" value="1"/>
</dbReference>